<name>A0A0K2V6F5_LEPSM</name>
<organism evidence="1">
    <name type="scientific">Lepeophtheirus salmonis</name>
    <name type="common">Salmon louse</name>
    <name type="synonym">Caligus salmonis</name>
    <dbReference type="NCBI Taxonomy" id="72036"/>
    <lineage>
        <taxon>Eukaryota</taxon>
        <taxon>Metazoa</taxon>
        <taxon>Ecdysozoa</taxon>
        <taxon>Arthropoda</taxon>
        <taxon>Crustacea</taxon>
        <taxon>Multicrustacea</taxon>
        <taxon>Hexanauplia</taxon>
        <taxon>Copepoda</taxon>
        <taxon>Siphonostomatoida</taxon>
        <taxon>Caligidae</taxon>
        <taxon>Lepeophtheirus</taxon>
    </lineage>
</organism>
<protein>
    <submittedName>
        <fullName evidence="1">Uncharacterized protein</fullName>
    </submittedName>
</protein>
<proteinExistence type="predicted"/>
<accession>A0A0K2V6F5</accession>
<dbReference type="AlphaFoldDB" id="A0A0K2V6F5"/>
<feature type="non-terminal residue" evidence="1">
    <location>
        <position position="1"/>
    </location>
</feature>
<reference evidence="1" key="1">
    <citation type="submission" date="2014-05" db="EMBL/GenBank/DDBJ databases">
        <authorList>
            <person name="Chronopoulou M."/>
        </authorList>
    </citation>
    <scope>NUCLEOTIDE SEQUENCE</scope>
    <source>
        <tissue evidence="1">Whole organism</tissue>
    </source>
</reference>
<sequence length="94" mass="10973">LYNTGLVHISLFSIGNYTGAKSRRRKKRHLVSEQSKLRRLERLKKIINFLKANKNLGKVLLFSDENIFTLHVTLNKQNNRYITTEYPENVSALV</sequence>
<evidence type="ECO:0000313" key="1">
    <source>
        <dbReference type="EMBL" id="CDW45516.1"/>
    </source>
</evidence>
<dbReference type="EMBL" id="HACA01028155">
    <property type="protein sequence ID" value="CDW45516.1"/>
    <property type="molecule type" value="Transcribed_RNA"/>
</dbReference>